<keyword evidence="2" id="KW-1185">Reference proteome</keyword>
<name>A0ABW5BA62_9BACT</name>
<dbReference type="Proteomes" id="UP001597414">
    <property type="component" value="Unassembled WGS sequence"/>
</dbReference>
<evidence type="ECO:0000313" key="1">
    <source>
        <dbReference type="EMBL" id="MFD2202101.1"/>
    </source>
</evidence>
<organism evidence="1 2">
    <name type="scientific">Shivajiella indica</name>
    <dbReference type="NCBI Taxonomy" id="872115"/>
    <lineage>
        <taxon>Bacteria</taxon>
        <taxon>Pseudomonadati</taxon>
        <taxon>Bacteroidota</taxon>
        <taxon>Cytophagia</taxon>
        <taxon>Cytophagales</taxon>
        <taxon>Cyclobacteriaceae</taxon>
        <taxon>Shivajiella</taxon>
    </lineage>
</organism>
<proteinExistence type="predicted"/>
<dbReference type="PROSITE" id="PS51257">
    <property type="entry name" value="PROKAR_LIPOPROTEIN"/>
    <property type="match status" value="1"/>
</dbReference>
<dbReference type="RefSeq" id="WP_380802519.1">
    <property type="nucleotide sequence ID" value="NZ_JBHUIV010000016.1"/>
</dbReference>
<accession>A0ABW5BA62</accession>
<evidence type="ECO:0000313" key="2">
    <source>
        <dbReference type="Proteomes" id="UP001597414"/>
    </source>
</evidence>
<protein>
    <submittedName>
        <fullName evidence="1">DUF4249 domain-containing protein</fullName>
    </submittedName>
</protein>
<dbReference type="EMBL" id="JBHUIV010000016">
    <property type="protein sequence ID" value="MFD2202101.1"/>
    <property type="molecule type" value="Genomic_DNA"/>
</dbReference>
<dbReference type="Pfam" id="PF14054">
    <property type="entry name" value="DUF4249"/>
    <property type="match status" value="1"/>
</dbReference>
<dbReference type="InterPro" id="IPR025345">
    <property type="entry name" value="DUF4249"/>
</dbReference>
<gene>
    <name evidence="1" type="ORF">ACFSKV_11015</name>
</gene>
<comment type="caution">
    <text evidence="1">The sequence shown here is derived from an EMBL/GenBank/DDBJ whole genome shotgun (WGS) entry which is preliminary data.</text>
</comment>
<reference evidence="2" key="1">
    <citation type="journal article" date="2019" name="Int. J. Syst. Evol. Microbiol.">
        <title>The Global Catalogue of Microorganisms (GCM) 10K type strain sequencing project: providing services to taxonomists for standard genome sequencing and annotation.</title>
        <authorList>
            <consortium name="The Broad Institute Genomics Platform"/>
            <consortium name="The Broad Institute Genome Sequencing Center for Infectious Disease"/>
            <person name="Wu L."/>
            <person name="Ma J."/>
        </authorList>
    </citation>
    <scope>NUCLEOTIDE SEQUENCE [LARGE SCALE GENOMIC DNA]</scope>
    <source>
        <strain evidence="2">KCTC 19812</strain>
    </source>
</reference>
<sequence length="383" mass="44272">MKIRIVYIVLVLLTVFIQSCRDPFEPELRETNLNFLIVEGFIEVEGESKIKLSRSTQVRSTDELEIEIGARVFLTNEEKETWEFQEREAGTYTLTGNFDPSQDYQLGIWLSNGQQYMSEALKPIITPEIEELGYLRDEEGVEIFVSTKGNDEAQYFLWSYEEHWIFRPGVITYLIYDSGLVRSRKEEERIDRCWGKNLFPKIVLQNSSRFEDNTILQRELVRIPNLSEKLTQKYSILVTQRAINQESFDFWEILRKNSDDIGGIFSPLPSLIRSNIKNINDNNEPVIGFISMGKSASKRLFISIEEVIPWPVFIPEYEFCQVLQDTIPPSSDLITSAFSLGDRTPARALYNQMGGLIGYLAAESRCTDCTLRGTNVKPDFWED</sequence>